<proteinExistence type="predicted"/>
<sequence>MPDRRGNTGGATAGRGGARRAFVANGGRTFALRRENGRNPFGQEVYRRGSIVFTESVVCQNETVRRDPDELLRPGRSSSTSTANRSGRGCE</sequence>
<feature type="compositionally biased region" description="Polar residues" evidence="1">
    <location>
        <begin position="76"/>
        <end position="85"/>
    </location>
</feature>
<comment type="caution">
    <text evidence="2">The sequence shown here is derived from an EMBL/GenBank/DDBJ whole genome shotgun (WGS) entry which is preliminary data.</text>
</comment>
<protein>
    <submittedName>
        <fullName evidence="2">Uncharacterized protein</fullName>
    </submittedName>
</protein>
<evidence type="ECO:0000313" key="3">
    <source>
        <dbReference type="Proteomes" id="UP000299102"/>
    </source>
</evidence>
<organism evidence="2 3">
    <name type="scientific">Eumeta variegata</name>
    <name type="common">Bagworm moth</name>
    <name type="synonym">Eumeta japonica</name>
    <dbReference type="NCBI Taxonomy" id="151549"/>
    <lineage>
        <taxon>Eukaryota</taxon>
        <taxon>Metazoa</taxon>
        <taxon>Ecdysozoa</taxon>
        <taxon>Arthropoda</taxon>
        <taxon>Hexapoda</taxon>
        <taxon>Insecta</taxon>
        <taxon>Pterygota</taxon>
        <taxon>Neoptera</taxon>
        <taxon>Endopterygota</taxon>
        <taxon>Lepidoptera</taxon>
        <taxon>Glossata</taxon>
        <taxon>Ditrysia</taxon>
        <taxon>Tineoidea</taxon>
        <taxon>Psychidae</taxon>
        <taxon>Oiketicinae</taxon>
        <taxon>Eumeta</taxon>
    </lineage>
</organism>
<feature type="region of interest" description="Disordered" evidence="1">
    <location>
        <begin position="65"/>
        <end position="91"/>
    </location>
</feature>
<gene>
    <name evidence="2" type="ORF">EVAR_60414_1</name>
</gene>
<dbReference type="EMBL" id="BGZK01001876">
    <property type="protein sequence ID" value="GBP87682.1"/>
    <property type="molecule type" value="Genomic_DNA"/>
</dbReference>
<reference evidence="2 3" key="1">
    <citation type="journal article" date="2019" name="Commun. Biol.">
        <title>The bagworm genome reveals a unique fibroin gene that provides high tensile strength.</title>
        <authorList>
            <person name="Kono N."/>
            <person name="Nakamura H."/>
            <person name="Ohtoshi R."/>
            <person name="Tomita M."/>
            <person name="Numata K."/>
            <person name="Arakawa K."/>
        </authorList>
    </citation>
    <scope>NUCLEOTIDE SEQUENCE [LARGE SCALE GENOMIC DNA]</scope>
</reference>
<evidence type="ECO:0000256" key="1">
    <source>
        <dbReference type="SAM" id="MobiDB-lite"/>
    </source>
</evidence>
<dbReference type="Proteomes" id="UP000299102">
    <property type="component" value="Unassembled WGS sequence"/>
</dbReference>
<dbReference type="AlphaFoldDB" id="A0A4C1ZJY3"/>
<accession>A0A4C1ZJY3</accession>
<keyword evidence="3" id="KW-1185">Reference proteome</keyword>
<name>A0A4C1ZJY3_EUMVA</name>
<evidence type="ECO:0000313" key="2">
    <source>
        <dbReference type="EMBL" id="GBP87682.1"/>
    </source>
</evidence>